<dbReference type="EMBL" id="CAJVCH010568753">
    <property type="protein sequence ID" value="CAG7833146.1"/>
    <property type="molecule type" value="Genomic_DNA"/>
</dbReference>
<name>A0A8J2Q4E0_9HEXA</name>
<comment type="caution">
    <text evidence="1">The sequence shown here is derived from an EMBL/GenBank/DDBJ whole genome shotgun (WGS) entry which is preliminary data.</text>
</comment>
<reference evidence="1" key="1">
    <citation type="submission" date="2021-06" db="EMBL/GenBank/DDBJ databases">
        <authorList>
            <person name="Hodson N. C."/>
            <person name="Mongue J. A."/>
            <person name="Jaron S. K."/>
        </authorList>
    </citation>
    <scope>NUCLEOTIDE SEQUENCE</scope>
</reference>
<protein>
    <submittedName>
        <fullName evidence="1">Uncharacterized protein</fullName>
    </submittedName>
</protein>
<keyword evidence="2" id="KW-1185">Reference proteome</keyword>
<organism evidence="1 2">
    <name type="scientific">Allacma fusca</name>
    <dbReference type="NCBI Taxonomy" id="39272"/>
    <lineage>
        <taxon>Eukaryota</taxon>
        <taxon>Metazoa</taxon>
        <taxon>Ecdysozoa</taxon>
        <taxon>Arthropoda</taxon>
        <taxon>Hexapoda</taxon>
        <taxon>Collembola</taxon>
        <taxon>Symphypleona</taxon>
        <taxon>Sminthuridae</taxon>
        <taxon>Allacma</taxon>
    </lineage>
</organism>
<sequence>MSIAYIICYCCRKKRKESGGDEESLQGILADGNSSNKDTTSVKSHNGVLNIKAPLMKTKSIGAEQRNTKKKDPKGSRRLWRREIVFVLSLLCEKSVRNKSLVEGMENEAGLVHFEHHTRADGSMRTPKKSYCLTSDGDE</sequence>
<dbReference type="OrthoDB" id="7693445at2759"/>
<dbReference type="Proteomes" id="UP000708208">
    <property type="component" value="Unassembled WGS sequence"/>
</dbReference>
<evidence type="ECO:0000313" key="2">
    <source>
        <dbReference type="Proteomes" id="UP000708208"/>
    </source>
</evidence>
<accession>A0A8J2Q4E0</accession>
<gene>
    <name evidence="1" type="ORF">AFUS01_LOCUS42790</name>
</gene>
<proteinExistence type="predicted"/>
<evidence type="ECO:0000313" key="1">
    <source>
        <dbReference type="EMBL" id="CAG7833146.1"/>
    </source>
</evidence>
<dbReference type="AlphaFoldDB" id="A0A8J2Q4E0"/>